<comment type="caution">
    <text evidence="1">The sequence shown here is derived from an EMBL/GenBank/DDBJ whole genome shotgun (WGS) entry which is preliminary data.</text>
</comment>
<dbReference type="AlphaFoldDB" id="A0A926HPM6"/>
<dbReference type="RefSeq" id="WP_249314243.1">
    <property type="nucleotide sequence ID" value="NZ_JACRSR010000001.1"/>
</dbReference>
<name>A0A926HPM6_9FIRM</name>
<evidence type="ECO:0000313" key="2">
    <source>
        <dbReference type="Proteomes" id="UP000623172"/>
    </source>
</evidence>
<evidence type="ECO:0000313" key="1">
    <source>
        <dbReference type="EMBL" id="MBC8530346.1"/>
    </source>
</evidence>
<sequence length="260" mass="29814">MRKRLTQRFPFLLPLRRWQRKCCFYIKMFFDGNAYAKTRAAPLPHCVYSARQVMLNTESGFDMTYQRNKVDNLKIAAATLDGLVIGPGEVFSFWQAVRKARESAYKDALCLMDGEIVPVRGGGLCQLSTLICWVMLHGPFAIVERHGHTVEHFPPPDKTIPVGVDATIQEGWLDLKLKNLWNTAYQLAITFDETHITVALLSELPEPPQRVEERNVCLYRDQDKLYRRSDIFRGEGGELLFTSCCELGYEPDKEELCAYV</sequence>
<keyword evidence="2" id="KW-1185">Reference proteome</keyword>
<dbReference type="InterPro" id="IPR007391">
    <property type="entry name" value="Vancomycin_resist_VanW"/>
</dbReference>
<dbReference type="EMBL" id="JACRSR010000001">
    <property type="protein sequence ID" value="MBC8530346.1"/>
    <property type="molecule type" value="Genomic_DNA"/>
</dbReference>
<reference evidence="1" key="1">
    <citation type="submission" date="2020-08" db="EMBL/GenBank/DDBJ databases">
        <title>Genome public.</title>
        <authorList>
            <person name="Liu C."/>
            <person name="Sun Q."/>
        </authorList>
    </citation>
    <scope>NUCLEOTIDE SEQUENCE</scope>
    <source>
        <strain evidence="1">NSJ-53</strain>
    </source>
</reference>
<protein>
    <submittedName>
        <fullName evidence="1">VanW family protein</fullName>
    </submittedName>
</protein>
<proteinExistence type="predicted"/>
<dbReference type="PANTHER" id="PTHR35788:SF1">
    <property type="entry name" value="EXPORTED PROTEIN"/>
    <property type="match status" value="1"/>
</dbReference>
<dbReference type="Pfam" id="PF04294">
    <property type="entry name" value="VanW"/>
    <property type="match status" value="1"/>
</dbReference>
<gene>
    <name evidence="1" type="ORF">H8696_00600</name>
</gene>
<dbReference type="InterPro" id="IPR052913">
    <property type="entry name" value="Glycopeptide_resist_protein"/>
</dbReference>
<organism evidence="1 2">
    <name type="scientific">Gehongia tenuis</name>
    <dbReference type="NCBI Taxonomy" id="2763655"/>
    <lineage>
        <taxon>Bacteria</taxon>
        <taxon>Bacillati</taxon>
        <taxon>Bacillota</taxon>
        <taxon>Clostridia</taxon>
        <taxon>Christensenellales</taxon>
        <taxon>Christensenellaceae</taxon>
        <taxon>Gehongia</taxon>
    </lineage>
</organism>
<dbReference type="PANTHER" id="PTHR35788">
    <property type="entry name" value="EXPORTED PROTEIN-RELATED"/>
    <property type="match status" value="1"/>
</dbReference>
<dbReference type="Proteomes" id="UP000623172">
    <property type="component" value="Unassembled WGS sequence"/>
</dbReference>
<accession>A0A926HPM6</accession>